<name>A0AAI8C6F7_9FLAO</name>
<sequence length="171" mass="20189">MDVISKFTIGTEEGLGILFQLREAQIREMYADTVEIEQLNQYITQQLNHKEAVLELNNLSTQMLTVFKKEVPAGFVMIKQVMQPEVLKDKKVINLEPFYINSEYNEEEIRESLWQKSLSLTRNYDAIWIEVLQNNPLVPFLKEWGFEVNQESVIEPFNKPSYIMIRWKPSE</sequence>
<dbReference type="Proteomes" id="UP000069030">
    <property type="component" value="Chromosome"/>
</dbReference>
<gene>
    <name evidence="1" type="ORF">AS202_12215</name>
</gene>
<proteinExistence type="predicted"/>
<dbReference type="EMBL" id="CP013690">
    <property type="protein sequence ID" value="ALU26865.1"/>
    <property type="molecule type" value="Genomic_DNA"/>
</dbReference>
<dbReference type="AlphaFoldDB" id="A0AAI8C6F7"/>
<dbReference type="InterPro" id="IPR016181">
    <property type="entry name" value="Acyl_CoA_acyltransferase"/>
</dbReference>
<dbReference type="RefSeq" id="WP_058699501.1">
    <property type="nucleotide sequence ID" value="NZ_CP013690.1"/>
</dbReference>
<dbReference type="Gene3D" id="3.40.630.30">
    <property type="match status" value="1"/>
</dbReference>
<evidence type="ECO:0008006" key="3">
    <source>
        <dbReference type="Google" id="ProtNLM"/>
    </source>
</evidence>
<dbReference type="SUPFAM" id="SSF55729">
    <property type="entry name" value="Acyl-CoA N-acyltransferases (Nat)"/>
    <property type="match status" value="1"/>
</dbReference>
<evidence type="ECO:0000313" key="1">
    <source>
        <dbReference type="EMBL" id="ALU26865.1"/>
    </source>
</evidence>
<protein>
    <recommendedName>
        <fullName evidence="3">N-acetyltransferase domain-containing protein</fullName>
    </recommendedName>
</protein>
<accession>A0AAI8C6F7</accession>
<organism evidence="1 2">
    <name type="scientific">Myroides odoratimimus</name>
    <dbReference type="NCBI Taxonomy" id="76832"/>
    <lineage>
        <taxon>Bacteria</taxon>
        <taxon>Pseudomonadati</taxon>
        <taxon>Bacteroidota</taxon>
        <taxon>Flavobacteriia</taxon>
        <taxon>Flavobacteriales</taxon>
        <taxon>Flavobacteriaceae</taxon>
        <taxon>Myroides</taxon>
    </lineage>
</organism>
<reference evidence="1 2" key="1">
    <citation type="journal article" date="2016" name="J. Zhejiang Univ. Sci. B">
        <title>Antibiotic resistance mechanisms of Myroides sp.</title>
        <authorList>
            <person name="Hu S."/>
            <person name="Yuan S."/>
            <person name="Qu H."/>
            <person name="Jiang T."/>
            <person name="Zhou Y."/>
            <person name="Wang M."/>
            <person name="Ming D."/>
        </authorList>
    </citation>
    <scope>NUCLEOTIDE SEQUENCE [LARGE SCALE GENOMIC DNA]</scope>
    <source>
        <strain evidence="1 2">PR63039</strain>
    </source>
</reference>
<dbReference type="KEGG" id="mod:AS202_12215"/>
<evidence type="ECO:0000313" key="2">
    <source>
        <dbReference type="Proteomes" id="UP000069030"/>
    </source>
</evidence>